<accession>A0A286UPH1</accession>
<dbReference type="STRING" id="2282107.A0A286UPH1"/>
<sequence length="202" mass="22937">MVRRPYAESDESEDEVSRKVKSEKKVIPNKGGVSQNNTYKLDSQELSGEDESQDENDDENEGDDDEDEQGGSRRERKRVRRDDDDQNGWREQLETQQRPQNLILERDEKDGYVVGSIVRIKLYQFLTYEEAEFRPGPYLNMILGPNGTGKSSIACALCLGLNWPTRVLGRATRIGSFVKNDSNEPGFIEIELKGKIGAETMS</sequence>
<organism evidence="6 7">
    <name type="scientific">Pyrrhoderma noxium</name>
    <dbReference type="NCBI Taxonomy" id="2282107"/>
    <lineage>
        <taxon>Eukaryota</taxon>
        <taxon>Fungi</taxon>
        <taxon>Dikarya</taxon>
        <taxon>Basidiomycota</taxon>
        <taxon>Agaricomycotina</taxon>
        <taxon>Agaricomycetes</taxon>
        <taxon>Hymenochaetales</taxon>
        <taxon>Hymenochaetaceae</taxon>
        <taxon>Pyrrhoderma</taxon>
    </lineage>
</organism>
<feature type="compositionally biased region" description="Polar residues" evidence="4">
    <location>
        <begin position="32"/>
        <end position="46"/>
    </location>
</feature>
<dbReference type="PANTHER" id="PTHR45916:SF1">
    <property type="entry name" value="STRUCTURAL MAINTENANCE OF CHROMOSOMES PROTEIN 5"/>
    <property type="match status" value="1"/>
</dbReference>
<evidence type="ECO:0000313" key="7">
    <source>
        <dbReference type="Proteomes" id="UP000217199"/>
    </source>
</evidence>
<dbReference type="GO" id="GO:0000724">
    <property type="term" value="P:double-strand break repair via homologous recombination"/>
    <property type="evidence" value="ECO:0007669"/>
    <property type="project" value="TreeGrafter"/>
</dbReference>
<dbReference type="SUPFAM" id="SSF52540">
    <property type="entry name" value="P-loop containing nucleoside triphosphate hydrolases"/>
    <property type="match status" value="1"/>
</dbReference>
<dbReference type="Proteomes" id="UP000217199">
    <property type="component" value="Unassembled WGS sequence"/>
</dbReference>
<dbReference type="Pfam" id="PF13476">
    <property type="entry name" value="AAA_23"/>
    <property type="match status" value="1"/>
</dbReference>
<evidence type="ECO:0000259" key="5">
    <source>
        <dbReference type="Pfam" id="PF13476"/>
    </source>
</evidence>
<feature type="domain" description="Rad50/SbcC-type AAA" evidence="5">
    <location>
        <begin position="119"/>
        <end position="183"/>
    </location>
</feature>
<comment type="caution">
    <text evidence="6">The sequence shown here is derived from an EMBL/GenBank/DDBJ whole genome shotgun (WGS) entry which is preliminary data.</text>
</comment>
<evidence type="ECO:0000256" key="3">
    <source>
        <dbReference type="ARBA" id="ARBA00023054"/>
    </source>
</evidence>
<dbReference type="OrthoDB" id="10254973at2759"/>
<protein>
    <recommendedName>
        <fullName evidence="2">Structural maintenance of chromosomes protein 5</fullName>
    </recommendedName>
</protein>
<gene>
    <name evidence="6" type="ORF">PNOK_0406600</name>
</gene>
<feature type="compositionally biased region" description="Acidic residues" evidence="4">
    <location>
        <begin position="47"/>
        <end position="69"/>
    </location>
</feature>
<dbReference type="GO" id="GO:0030915">
    <property type="term" value="C:Smc5-Smc6 complex"/>
    <property type="evidence" value="ECO:0007669"/>
    <property type="project" value="TreeGrafter"/>
</dbReference>
<comment type="similarity">
    <text evidence="1">Belongs to the SMC family. SMC5 subfamily.</text>
</comment>
<reference evidence="6 7" key="1">
    <citation type="journal article" date="2017" name="Mol. Ecol.">
        <title>Comparative and population genomic landscape of Phellinus noxius: A hypervariable fungus causing root rot in trees.</title>
        <authorList>
            <person name="Chung C.L."/>
            <person name="Lee T.J."/>
            <person name="Akiba M."/>
            <person name="Lee H.H."/>
            <person name="Kuo T.H."/>
            <person name="Liu D."/>
            <person name="Ke H.M."/>
            <person name="Yokoi T."/>
            <person name="Roa M.B."/>
            <person name="Lu M.J."/>
            <person name="Chang Y.Y."/>
            <person name="Ann P.J."/>
            <person name="Tsai J.N."/>
            <person name="Chen C.Y."/>
            <person name="Tzean S.S."/>
            <person name="Ota Y."/>
            <person name="Hattori T."/>
            <person name="Sahashi N."/>
            <person name="Liou R.F."/>
            <person name="Kikuchi T."/>
            <person name="Tsai I.J."/>
        </authorList>
    </citation>
    <scope>NUCLEOTIDE SEQUENCE [LARGE SCALE GENOMIC DNA]</scope>
    <source>
        <strain evidence="6 7">FFPRI411160</strain>
    </source>
</reference>
<dbReference type="InterPro" id="IPR027417">
    <property type="entry name" value="P-loop_NTPase"/>
</dbReference>
<feature type="region of interest" description="Disordered" evidence="4">
    <location>
        <begin position="1"/>
        <end position="94"/>
    </location>
</feature>
<evidence type="ECO:0000313" key="6">
    <source>
        <dbReference type="EMBL" id="PAV21439.1"/>
    </source>
</evidence>
<evidence type="ECO:0000256" key="4">
    <source>
        <dbReference type="SAM" id="MobiDB-lite"/>
    </source>
</evidence>
<dbReference type="GO" id="GO:0003697">
    <property type="term" value="F:single-stranded DNA binding"/>
    <property type="evidence" value="ECO:0007669"/>
    <property type="project" value="TreeGrafter"/>
</dbReference>
<feature type="compositionally biased region" description="Basic and acidic residues" evidence="4">
    <location>
        <begin position="80"/>
        <end position="93"/>
    </location>
</feature>
<dbReference type="AlphaFoldDB" id="A0A286UPH1"/>
<keyword evidence="3" id="KW-0175">Coiled coil</keyword>
<dbReference type="Gene3D" id="3.40.50.300">
    <property type="entry name" value="P-loop containing nucleotide triphosphate hydrolases"/>
    <property type="match status" value="1"/>
</dbReference>
<evidence type="ECO:0000256" key="2">
    <source>
        <dbReference type="ARBA" id="ARBA00018687"/>
    </source>
</evidence>
<name>A0A286UPH1_9AGAM</name>
<keyword evidence="6" id="KW-0378">Hydrolase</keyword>
<dbReference type="GO" id="GO:0005634">
    <property type="term" value="C:nucleus"/>
    <property type="evidence" value="ECO:0007669"/>
    <property type="project" value="TreeGrafter"/>
</dbReference>
<dbReference type="GO" id="GO:0016887">
    <property type="term" value="F:ATP hydrolysis activity"/>
    <property type="evidence" value="ECO:0007669"/>
    <property type="project" value="InterPro"/>
</dbReference>
<dbReference type="PANTHER" id="PTHR45916">
    <property type="entry name" value="STRUCTURAL MAINTENANCE OF CHROMOSOMES PROTEIN 5"/>
    <property type="match status" value="1"/>
</dbReference>
<proteinExistence type="inferred from homology"/>
<feature type="compositionally biased region" description="Basic and acidic residues" evidence="4">
    <location>
        <begin position="15"/>
        <end position="26"/>
    </location>
</feature>
<dbReference type="EMBL" id="NBII01000003">
    <property type="protein sequence ID" value="PAV21439.1"/>
    <property type="molecule type" value="Genomic_DNA"/>
</dbReference>
<keyword evidence="7" id="KW-1185">Reference proteome</keyword>
<evidence type="ECO:0000256" key="1">
    <source>
        <dbReference type="ARBA" id="ARBA00010171"/>
    </source>
</evidence>
<dbReference type="InParanoid" id="A0A286UPH1"/>
<dbReference type="InterPro" id="IPR038729">
    <property type="entry name" value="Rad50/SbcC_AAA"/>
</dbReference>